<evidence type="ECO:0000256" key="1">
    <source>
        <dbReference type="SAM" id="MobiDB-lite"/>
    </source>
</evidence>
<evidence type="ECO:0000313" key="3">
    <source>
        <dbReference type="Proteomes" id="UP001138500"/>
    </source>
</evidence>
<comment type="caution">
    <text evidence="2">The sequence shown here is derived from an EMBL/GenBank/DDBJ whole genome shotgun (WGS) entry which is preliminary data.</text>
</comment>
<reference evidence="2 3" key="2">
    <citation type="journal article" date="2021" name="Curr. Genet.">
        <title>Genetic response to nitrogen starvation in the aggressive Eucalyptus foliar pathogen Teratosphaeria destructans.</title>
        <authorList>
            <person name="Havenga M."/>
            <person name="Wingfield B.D."/>
            <person name="Wingfield M.J."/>
            <person name="Dreyer L.L."/>
            <person name="Roets F."/>
            <person name="Aylward J."/>
        </authorList>
    </citation>
    <scope>NUCLEOTIDE SEQUENCE [LARGE SCALE GENOMIC DNA]</scope>
    <source>
        <strain evidence="2">CMW44962</strain>
    </source>
</reference>
<name>A0A9W7SLM2_9PEZI</name>
<dbReference type="AlphaFoldDB" id="A0A9W7SLM2"/>
<feature type="region of interest" description="Disordered" evidence="1">
    <location>
        <begin position="1"/>
        <end position="32"/>
    </location>
</feature>
<proteinExistence type="predicted"/>
<gene>
    <name evidence="2" type="ORF">Tdes44962_MAKER04797</name>
</gene>
<protein>
    <submittedName>
        <fullName evidence="2">Uncharacterized protein</fullName>
    </submittedName>
</protein>
<sequence>MLATHGGALGLGASLRHGGGSGPYGQRPDRPGTEAVPFYQNCTIPFSQSLCLLLANNDECFEESESGP</sequence>
<accession>A0A9W7SLM2</accession>
<dbReference type="EMBL" id="RIBY02002223">
    <property type="protein sequence ID" value="KAH9822121.1"/>
    <property type="molecule type" value="Genomic_DNA"/>
</dbReference>
<evidence type="ECO:0000313" key="2">
    <source>
        <dbReference type="EMBL" id="KAH9822121.1"/>
    </source>
</evidence>
<reference evidence="2 3" key="1">
    <citation type="journal article" date="2018" name="IMA Fungus">
        <title>IMA Genome-F 10: Nine draft genome sequences of Claviceps purpurea s.lat., including C. arundinis, C. humidiphila, and C. cf. spartinae, pseudomolecules for the pitch canker pathogen Fusarium circinatum, draft genome of Davidsoniella eucalypti, Grosmannia galeiformis, Quambalaria eucalypti, and Teratosphaeria destructans.</title>
        <authorList>
            <person name="Wingfield B.D."/>
            <person name="Liu M."/>
            <person name="Nguyen H.D."/>
            <person name="Lane F.A."/>
            <person name="Morgan S.W."/>
            <person name="De Vos L."/>
            <person name="Wilken P.M."/>
            <person name="Duong T.A."/>
            <person name="Aylward J."/>
            <person name="Coetzee M.P."/>
            <person name="Dadej K."/>
            <person name="De Beer Z.W."/>
            <person name="Findlay W."/>
            <person name="Havenga M."/>
            <person name="Kolarik M."/>
            <person name="Menzies J.G."/>
            <person name="Naidoo K."/>
            <person name="Pochopski O."/>
            <person name="Shoukouhi P."/>
            <person name="Santana Q.C."/>
            <person name="Seifert K.A."/>
            <person name="Soal N."/>
            <person name="Steenkamp E.T."/>
            <person name="Tatham C.T."/>
            <person name="van der Nest M.A."/>
            <person name="Wingfield M.J."/>
        </authorList>
    </citation>
    <scope>NUCLEOTIDE SEQUENCE [LARGE SCALE GENOMIC DNA]</scope>
    <source>
        <strain evidence="2">CMW44962</strain>
    </source>
</reference>
<dbReference type="Proteomes" id="UP001138500">
    <property type="component" value="Unassembled WGS sequence"/>
</dbReference>
<organism evidence="2 3">
    <name type="scientific">Teratosphaeria destructans</name>
    <dbReference type="NCBI Taxonomy" id="418781"/>
    <lineage>
        <taxon>Eukaryota</taxon>
        <taxon>Fungi</taxon>
        <taxon>Dikarya</taxon>
        <taxon>Ascomycota</taxon>
        <taxon>Pezizomycotina</taxon>
        <taxon>Dothideomycetes</taxon>
        <taxon>Dothideomycetidae</taxon>
        <taxon>Mycosphaerellales</taxon>
        <taxon>Teratosphaeriaceae</taxon>
        <taxon>Teratosphaeria</taxon>
    </lineage>
</organism>
<keyword evidence="3" id="KW-1185">Reference proteome</keyword>